<dbReference type="InterPro" id="IPR001647">
    <property type="entry name" value="HTH_TetR"/>
</dbReference>
<feature type="DNA-binding region" description="H-T-H motif" evidence="4">
    <location>
        <begin position="29"/>
        <end position="48"/>
    </location>
</feature>
<name>A0ABY4FTB0_9MICO</name>
<gene>
    <name evidence="6" type="ORF">MUN76_10605</name>
</gene>
<dbReference type="InterPro" id="IPR009057">
    <property type="entry name" value="Homeodomain-like_sf"/>
</dbReference>
<dbReference type="PANTHER" id="PTHR47506">
    <property type="entry name" value="TRANSCRIPTIONAL REGULATORY PROTEIN"/>
    <property type="match status" value="1"/>
</dbReference>
<dbReference type="Gene3D" id="1.10.357.10">
    <property type="entry name" value="Tetracycline Repressor, domain 2"/>
    <property type="match status" value="1"/>
</dbReference>
<feature type="domain" description="HTH tetR-type" evidence="5">
    <location>
        <begin position="6"/>
        <end position="66"/>
    </location>
</feature>
<dbReference type="EMBL" id="CP095043">
    <property type="protein sequence ID" value="UOQ59502.1"/>
    <property type="molecule type" value="Genomic_DNA"/>
</dbReference>
<dbReference type="SUPFAM" id="SSF46689">
    <property type="entry name" value="Homeodomain-like"/>
    <property type="match status" value="1"/>
</dbReference>
<keyword evidence="7" id="KW-1185">Reference proteome</keyword>
<accession>A0ABY4FTB0</accession>
<evidence type="ECO:0000256" key="2">
    <source>
        <dbReference type="ARBA" id="ARBA00023125"/>
    </source>
</evidence>
<evidence type="ECO:0000313" key="6">
    <source>
        <dbReference type="EMBL" id="UOQ59502.1"/>
    </source>
</evidence>
<evidence type="ECO:0000256" key="3">
    <source>
        <dbReference type="ARBA" id="ARBA00023163"/>
    </source>
</evidence>
<keyword evidence="1" id="KW-0805">Transcription regulation</keyword>
<keyword evidence="3" id="KW-0804">Transcription</keyword>
<evidence type="ECO:0000259" key="5">
    <source>
        <dbReference type="PROSITE" id="PS50977"/>
    </source>
</evidence>
<evidence type="ECO:0000256" key="1">
    <source>
        <dbReference type="ARBA" id="ARBA00023015"/>
    </source>
</evidence>
<evidence type="ECO:0000256" key="4">
    <source>
        <dbReference type="PROSITE-ProRule" id="PRU00335"/>
    </source>
</evidence>
<reference evidence="6 7" key="1">
    <citation type="submission" date="2022-04" db="EMBL/GenBank/DDBJ databases">
        <title>Leucobacter sp. isolated from rhizosphere of onion.</title>
        <authorList>
            <person name="Won M."/>
            <person name="Lee C.-M."/>
            <person name="Woen H.-Y."/>
            <person name="Kwon S.-W."/>
        </authorList>
    </citation>
    <scope>NUCLEOTIDE SEQUENCE [LARGE SCALE GENOMIC DNA]</scope>
    <source>
        <strain evidence="6 7">H25R-14</strain>
    </source>
</reference>
<evidence type="ECO:0000313" key="7">
    <source>
        <dbReference type="Proteomes" id="UP000831775"/>
    </source>
</evidence>
<proteinExistence type="predicted"/>
<dbReference type="Proteomes" id="UP000831775">
    <property type="component" value="Chromosome"/>
</dbReference>
<dbReference type="PROSITE" id="PS50977">
    <property type="entry name" value="HTH_TETR_2"/>
    <property type="match status" value="1"/>
</dbReference>
<organism evidence="6 7">
    <name type="scientific">Leucobacter rhizosphaerae</name>
    <dbReference type="NCBI Taxonomy" id="2932245"/>
    <lineage>
        <taxon>Bacteria</taxon>
        <taxon>Bacillati</taxon>
        <taxon>Actinomycetota</taxon>
        <taxon>Actinomycetes</taxon>
        <taxon>Micrococcales</taxon>
        <taxon>Microbacteriaceae</taxon>
        <taxon>Leucobacter</taxon>
    </lineage>
</organism>
<keyword evidence="2 4" id="KW-0238">DNA-binding</keyword>
<dbReference type="PANTHER" id="PTHR47506:SF1">
    <property type="entry name" value="HTH-TYPE TRANSCRIPTIONAL REGULATOR YJDC"/>
    <property type="match status" value="1"/>
</dbReference>
<protein>
    <submittedName>
        <fullName evidence="6">TetR/AcrR family transcriptional regulator</fullName>
    </submittedName>
</protein>
<dbReference type="RefSeq" id="WP_244684546.1">
    <property type="nucleotide sequence ID" value="NZ_CP095043.1"/>
</dbReference>
<dbReference type="Pfam" id="PF00440">
    <property type="entry name" value="TetR_N"/>
    <property type="match status" value="1"/>
</dbReference>
<sequence length="190" mass="20057">MGRPQAFDTAAAVRAARSVFWAQGYEGASVPELEAATGLSRSSIYHAFGNKRGLFDASVESYLSEVVRPRLRPLLADDVAPTALVGYLTGLREALEAHSALAADGCLLINAAGSRIGQDDAVRAAISDYQRELREAFRRGITATHPDLDGASADRGSRTITALVVTALALTRVDAAAALENLDAAIDFAR</sequence>
<dbReference type="PRINTS" id="PR00455">
    <property type="entry name" value="HTHTETR"/>
</dbReference>